<dbReference type="AlphaFoldDB" id="A0A0V0Q8T6"/>
<evidence type="ECO:0000313" key="1">
    <source>
        <dbReference type="EMBL" id="KRW98598.1"/>
    </source>
</evidence>
<reference evidence="1 2" key="1">
    <citation type="journal article" date="2015" name="Sci. Rep.">
        <title>Genome of the facultative scuticociliatosis pathogen Pseudocohnilembus persalinus provides insight into its virulence through horizontal gene transfer.</title>
        <authorList>
            <person name="Xiong J."/>
            <person name="Wang G."/>
            <person name="Cheng J."/>
            <person name="Tian M."/>
            <person name="Pan X."/>
            <person name="Warren A."/>
            <person name="Jiang C."/>
            <person name="Yuan D."/>
            <person name="Miao W."/>
        </authorList>
    </citation>
    <scope>NUCLEOTIDE SEQUENCE [LARGE SCALE GENOMIC DNA]</scope>
    <source>
        <strain evidence="1">36N120E</strain>
    </source>
</reference>
<organism evidence="1 2">
    <name type="scientific">Pseudocohnilembus persalinus</name>
    <name type="common">Ciliate</name>
    <dbReference type="NCBI Taxonomy" id="266149"/>
    <lineage>
        <taxon>Eukaryota</taxon>
        <taxon>Sar</taxon>
        <taxon>Alveolata</taxon>
        <taxon>Ciliophora</taxon>
        <taxon>Intramacronucleata</taxon>
        <taxon>Oligohymenophorea</taxon>
        <taxon>Scuticociliatia</taxon>
        <taxon>Philasterida</taxon>
        <taxon>Pseudocohnilembidae</taxon>
        <taxon>Pseudocohnilembus</taxon>
    </lineage>
</organism>
<dbReference type="SMART" id="SM00261">
    <property type="entry name" value="FU"/>
    <property type="match status" value="3"/>
</dbReference>
<dbReference type="Gene3D" id="2.10.220.10">
    <property type="entry name" value="Hormone Receptor, Insulin-like Growth Factor Receptor 1, Chain A, domain 2"/>
    <property type="match status" value="2"/>
</dbReference>
<sequence>MPIGILSRYQLIFGQRCLCCTECTNSKSDQCTACLSGYTLDSGKCKINCVSNSNCLECDGNDNCIECQSGYFLQKNECKLKCYDGFYEKNGACLQCLLELNCQTCEYDNVNSKVVCLSCIQNQFNDLNIYYFIFDGICVSDCPNGYYNDGQNQCFECHTSCCKNRKNQLIHNYLYTNIYLATCEGPNVYNCLSCQNGQSLYKKQCLDDCPIGYFSSNGKCQTIICQDNYVIKNGVCEKECGQKQMHKLLRY</sequence>
<protein>
    <submittedName>
        <fullName evidence="1">Insulin-like growth factor binding protein, N-terminal</fullName>
    </submittedName>
</protein>
<dbReference type="CDD" id="cd00064">
    <property type="entry name" value="FU"/>
    <property type="match status" value="1"/>
</dbReference>
<keyword evidence="2" id="KW-1185">Reference proteome</keyword>
<dbReference type="InParanoid" id="A0A0V0Q8T6"/>
<dbReference type="EMBL" id="LDAU01000236">
    <property type="protein sequence ID" value="KRW98598.1"/>
    <property type="molecule type" value="Genomic_DNA"/>
</dbReference>
<comment type="caution">
    <text evidence="1">The sequence shown here is derived from an EMBL/GenBank/DDBJ whole genome shotgun (WGS) entry which is preliminary data.</text>
</comment>
<dbReference type="SUPFAM" id="SSF57184">
    <property type="entry name" value="Growth factor receptor domain"/>
    <property type="match status" value="2"/>
</dbReference>
<accession>A0A0V0Q8T6</accession>
<name>A0A0V0Q8T6_PSEPJ</name>
<proteinExistence type="predicted"/>
<evidence type="ECO:0000313" key="2">
    <source>
        <dbReference type="Proteomes" id="UP000054937"/>
    </source>
</evidence>
<gene>
    <name evidence="1" type="ORF">PPERSA_02410</name>
</gene>
<dbReference type="InterPro" id="IPR009030">
    <property type="entry name" value="Growth_fac_rcpt_cys_sf"/>
</dbReference>
<dbReference type="InterPro" id="IPR006212">
    <property type="entry name" value="Furin_repeat"/>
</dbReference>
<dbReference type="Proteomes" id="UP000054937">
    <property type="component" value="Unassembled WGS sequence"/>
</dbReference>
<dbReference type="OrthoDB" id="28293at2759"/>